<keyword evidence="2" id="KW-1185">Reference proteome</keyword>
<evidence type="ECO:0000313" key="1">
    <source>
        <dbReference type="EMBL" id="KAG1338480.1"/>
    </source>
</evidence>
<organism evidence="1 2">
    <name type="scientific">Cocos nucifera</name>
    <name type="common">Coconut palm</name>
    <dbReference type="NCBI Taxonomy" id="13894"/>
    <lineage>
        <taxon>Eukaryota</taxon>
        <taxon>Viridiplantae</taxon>
        <taxon>Streptophyta</taxon>
        <taxon>Embryophyta</taxon>
        <taxon>Tracheophyta</taxon>
        <taxon>Spermatophyta</taxon>
        <taxon>Magnoliopsida</taxon>
        <taxon>Liliopsida</taxon>
        <taxon>Arecaceae</taxon>
        <taxon>Arecoideae</taxon>
        <taxon>Cocoseae</taxon>
        <taxon>Attaleinae</taxon>
        <taxon>Cocos</taxon>
    </lineage>
</organism>
<reference evidence="1" key="2">
    <citation type="submission" date="2019-07" db="EMBL/GenBank/DDBJ databases">
        <authorList>
            <person name="Yang Y."/>
            <person name="Bocs S."/>
            <person name="Baudouin L."/>
        </authorList>
    </citation>
    <scope>NUCLEOTIDE SEQUENCE</scope>
    <source>
        <tissue evidence="1">Spear leaf of Hainan Tall coconut</tissue>
    </source>
</reference>
<dbReference type="EMBL" id="CM017875">
    <property type="protein sequence ID" value="KAG1338480.1"/>
    <property type="molecule type" value="Genomic_DNA"/>
</dbReference>
<protein>
    <submittedName>
        <fullName evidence="1">Uncharacterized protein</fullName>
    </submittedName>
</protein>
<evidence type="ECO:0000313" key="2">
    <source>
        <dbReference type="Proteomes" id="UP000797356"/>
    </source>
</evidence>
<name>A0A8K0MZW1_COCNU</name>
<gene>
    <name evidence="1" type="ORF">COCNU_04G007860</name>
</gene>
<dbReference type="Proteomes" id="UP000797356">
    <property type="component" value="Chromosome 4"/>
</dbReference>
<proteinExistence type="predicted"/>
<accession>A0A8K0MZW1</accession>
<sequence length="87" mass="9828">MSLRYTSRMCLRAIQLLLKEQQVGSKPMATLKSCTPSQSQARSKQVKWFSGAATEHSAKGPALDERLKRRRAEKAENVMHLICWGPN</sequence>
<dbReference type="AlphaFoldDB" id="A0A8K0MZW1"/>
<comment type="caution">
    <text evidence="1">The sequence shown here is derived from an EMBL/GenBank/DDBJ whole genome shotgun (WGS) entry which is preliminary data.</text>
</comment>
<reference evidence="1" key="1">
    <citation type="journal article" date="2017" name="Gigascience">
        <title>The genome draft of coconut (Cocos nucifera).</title>
        <authorList>
            <person name="Xiao Y."/>
            <person name="Xu P."/>
            <person name="Fan H."/>
            <person name="Baudouin L."/>
            <person name="Xia W."/>
            <person name="Bocs S."/>
            <person name="Xu J."/>
            <person name="Li Q."/>
            <person name="Guo A."/>
            <person name="Zhou L."/>
            <person name="Li J."/>
            <person name="Wu Y."/>
            <person name="Ma Z."/>
            <person name="Armero A."/>
            <person name="Issali A.E."/>
            <person name="Liu N."/>
            <person name="Peng M."/>
            <person name="Yang Y."/>
        </authorList>
    </citation>
    <scope>NUCLEOTIDE SEQUENCE</scope>
    <source>
        <tissue evidence="1">Spear leaf of Hainan Tall coconut</tissue>
    </source>
</reference>
<dbReference type="OrthoDB" id="1548845at2759"/>